<gene>
    <name evidence="2" type="ORF">SAMN06265221_101109</name>
</gene>
<dbReference type="Proteomes" id="UP000319014">
    <property type="component" value="Unassembled WGS sequence"/>
</dbReference>
<dbReference type="InterPro" id="IPR025356">
    <property type="entry name" value="DUF4260"/>
</dbReference>
<keyword evidence="1" id="KW-1133">Transmembrane helix</keyword>
<dbReference type="AlphaFoldDB" id="A0A521AG66"/>
<keyword evidence="1" id="KW-0812">Transmembrane</keyword>
<evidence type="ECO:0008006" key="4">
    <source>
        <dbReference type="Google" id="ProtNLM"/>
    </source>
</evidence>
<protein>
    <recommendedName>
        <fullName evidence="4">DUF4260 family protein</fullName>
    </recommendedName>
</protein>
<evidence type="ECO:0000256" key="1">
    <source>
        <dbReference type="SAM" id="Phobius"/>
    </source>
</evidence>
<dbReference type="RefSeq" id="WP_142661239.1">
    <property type="nucleotide sequence ID" value="NZ_FXTK01000001.1"/>
</dbReference>
<dbReference type="Pfam" id="PF14079">
    <property type="entry name" value="DUF4260"/>
    <property type="match status" value="1"/>
</dbReference>
<feature type="transmembrane region" description="Helical" evidence="1">
    <location>
        <begin position="69"/>
        <end position="99"/>
    </location>
</feature>
<reference evidence="2 3" key="1">
    <citation type="submission" date="2017-05" db="EMBL/GenBank/DDBJ databases">
        <authorList>
            <person name="Varghese N."/>
            <person name="Submissions S."/>
        </authorList>
    </citation>
    <scope>NUCLEOTIDE SEQUENCE [LARGE SCALE GENOMIC DNA]</scope>
    <source>
        <strain evidence="2 3">DSM 100094</strain>
    </source>
</reference>
<dbReference type="EMBL" id="FXTK01000001">
    <property type="protein sequence ID" value="SMO33804.1"/>
    <property type="molecule type" value="Genomic_DNA"/>
</dbReference>
<dbReference type="OrthoDB" id="9813911at2"/>
<evidence type="ECO:0000313" key="2">
    <source>
        <dbReference type="EMBL" id="SMO33804.1"/>
    </source>
</evidence>
<organism evidence="2 3">
    <name type="scientific">Paracoccus laeviglucosivorans</name>
    <dbReference type="NCBI Taxonomy" id="1197861"/>
    <lineage>
        <taxon>Bacteria</taxon>
        <taxon>Pseudomonadati</taxon>
        <taxon>Pseudomonadota</taxon>
        <taxon>Alphaproteobacteria</taxon>
        <taxon>Rhodobacterales</taxon>
        <taxon>Paracoccaceae</taxon>
        <taxon>Paracoccus</taxon>
    </lineage>
</organism>
<feature type="transmembrane region" description="Helical" evidence="1">
    <location>
        <begin position="12"/>
        <end position="32"/>
    </location>
</feature>
<keyword evidence="3" id="KW-1185">Reference proteome</keyword>
<name>A0A521AG66_9RHOB</name>
<keyword evidence="1" id="KW-0472">Membrane</keyword>
<evidence type="ECO:0000313" key="3">
    <source>
        <dbReference type="Proteomes" id="UP000319014"/>
    </source>
</evidence>
<proteinExistence type="predicted"/>
<accession>A0A521AG66</accession>
<sequence length="128" mass="13351">MTQGRGDAPARGWQQLEGAGMAIGGLAIAGIAAPGGPWWAWIIALIAPDIGLLGYLVGRRVGALTYNMLHIYATPFLLMMIGVGAGSTVLIAGGALWLARVGLDRAFGLGLKLRGGYRENHLGQIGRE</sequence>